<feature type="compositionally biased region" description="Gly residues" evidence="1">
    <location>
        <begin position="174"/>
        <end position="193"/>
    </location>
</feature>
<keyword evidence="3" id="KW-1185">Reference proteome</keyword>
<dbReference type="RefSeq" id="WP_184531950.1">
    <property type="nucleotide sequence ID" value="NZ_JACHJW010000001.1"/>
</dbReference>
<dbReference type="Proteomes" id="UP000578819">
    <property type="component" value="Unassembled WGS sequence"/>
</dbReference>
<dbReference type="InterPro" id="IPR052342">
    <property type="entry name" value="MCH/BMMD"/>
</dbReference>
<evidence type="ECO:0000313" key="3">
    <source>
        <dbReference type="Proteomes" id="UP000578819"/>
    </source>
</evidence>
<dbReference type="PANTHER" id="PTHR43664:SF1">
    <property type="entry name" value="BETA-METHYLMALYL-COA DEHYDRATASE"/>
    <property type="match status" value="1"/>
</dbReference>
<dbReference type="PANTHER" id="PTHR43664">
    <property type="entry name" value="MONOAMINE OXIDASE-RELATED"/>
    <property type="match status" value="1"/>
</dbReference>
<dbReference type="InterPro" id="IPR048274">
    <property type="entry name" value="MC_hydratase"/>
</dbReference>
<evidence type="ECO:0000313" key="2">
    <source>
        <dbReference type="EMBL" id="MBB4956472.1"/>
    </source>
</evidence>
<proteinExistence type="predicted"/>
<dbReference type="InterPro" id="IPR029069">
    <property type="entry name" value="HotDog_dom_sf"/>
</dbReference>
<dbReference type="GO" id="GO:0016829">
    <property type="term" value="F:lyase activity"/>
    <property type="evidence" value="ECO:0007669"/>
    <property type="project" value="InterPro"/>
</dbReference>
<name>A0A7W7SLN2_9ACTN</name>
<dbReference type="EMBL" id="JACHJW010000001">
    <property type="protein sequence ID" value="MBB4956472.1"/>
    <property type="molecule type" value="Genomic_DNA"/>
</dbReference>
<sequence length="193" mass="21173">MGLKQGWTGRFFEDFEIGDVYQHPLGRTITETDNTWFTLLTMNTNEMHFNAEYAARSEFGKPLVVSTLTVAIAVGQSVTDLTQNAFANLGWDEIRMTHPVFAGDTLYSESIVLEKRESASRPHAGIVMVRTRALNQHGDEVCSFKRTFYVYRRGAEQLENLFPVGKSPLSLNGTGTGTGNGTGNGNGNGEATA</sequence>
<dbReference type="Gene3D" id="3.10.129.10">
    <property type="entry name" value="Hotdog Thioesterase"/>
    <property type="match status" value="1"/>
</dbReference>
<accession>A0A7W7SLN2</accession>
<dbReference type="SUPFAM" id="SSF54637">
    <property type="entry name" value="Thioesterase/thiol ester dehydrase-isomerase"/>
    <property type="match status" value="1"/>
</dbReference>
<comment type="caution">
    <text evidence="2">The sequence shown here is derived from an EMBL/GenBank/DDBJ whole genome shotgun (WGS) entry which is preliminary data.</text>
</comment>
<gene>
    <name evidence="2" type="ORF">FHR38_000205</name>
</gene>
<dbReference type="CDD" id="cd03451">
    <property type="entry name" value="FkbR2"/>
    <property type="match status" value="1"/>
</dbReference>
<organism evidence="2 3">
    <name type="scientific">Micromonospora polyrhachis</name>
    <dbReference type="NCBI Taxonomy" id="1282883"/>
    <lineage>
        <taxon>Bacteria</taxon>
        <taxon>Bacillati</taxon>
        <taxon>Actinomycetota</taxon>
        <taxon>Actinomycetes</taxon>
        <taxon>Micromonosporales</taxon>
        <taxon>Micromonosporaceae</taxon>
        <taxon>Micromonospora</taxon>
    </lineage>
</organism>
<dbReference type="Pfam" id="PF19315">
    <property type="entry name" value="MC_hydratase"/>
    <property type="match status" value="1"/>
</dbReference>
<evidence type="ECO:0000256" key="1">
    <source>
        <dbReference type="SAM" id="MobiDB-lite"/>
    </source>
</evidence>
<protein>
    <submittedName>
        <fullName evidence="2">Acyl dehydratase</fullName>
    </submittedName>
</protein>
<reference evidence="2 3" key="1">
    <citation type="submission" date="2020-08" db="EMBL/GenBank/DDBJ databases">
        <title>Sequencing the genomes of 1000 actinobacteria strains.</title>
        <authorList>
            <person name="Klenk H.-P."/>
        </authorList>
    </citation>
    <scope>NUCLEOTIDE SEQUENCE [LARGE SCALE GENOMIC DNA]</scope>
    <source>
        <strain evidence="2 3">DSM 45886</strain>
    </source>
</reference>
<dbReference type="AlphaFoldDB" id="A0A7W7SLN2"/>
<feature type="region of interest" description="Disordered" evidence="1">
    <location>
        <begin position="172"/>
        <end position="193"/>
    </location>
</feature>